<dbReference type="Pfam" id="PF00300">
    <property type="entry name" value="His_Phos_1"/>
    <property type="match status" value="1"/>
</dbReference>
<dbReference type="SUPFAM" id="SSF53254">
    <property type="entry name" value="Phosphoglycerate mutase-like"/>
    <property type="match status" value="1"/>
</dbReference>
<evidence type="ECO:0008006" key="4">
    <source>
        <dbReference type="Google" id="ProtNLM"/>
    </source>
</evidence>
<feature type="chain" id="PRO_5004912620" description="Phosphoglycerate mutase family protein" evidence="1">
    <location>
        <begin position="18"/>
        <end position="178"/>
    </location>
</feature>
<name>W8RYN0_9RHOB</name>
<keyword evidence="3" id="KW-1185">Reference proteome</keyword>
<gene>
    <name evidence="2" type="ORF">roselon_00501</name>
</gene>
<proteinExistence type="predicted"/>
<dbReference type="Gene3D" id="3.40.50.1240">
    <property type="entry name" value="Phosphoglycerate mutase-like"/>
    <property type="match status" value="1"/>
</dbReference>
<dbReference type="InterPro" id="IPR013078">
    <property type="entry name" value="His_Pase_superF_clade-1"/>
</dbReference>
<evidence type="ECO:0000256" key="1">
    <source>
        <dbReference type="SAM" id="SignalP"/>
    </source>
</evidence>
<dbReference type="eggNOG" id="ENOG50334Z0">
    <property type="taxonomic scope" value="Bacteria"/>
</dbReference>
<dbReference type="EMBL" id="CP004372">
    <property type="protein sequence ID" value="AHM02942.1"/>
    <property type="molecule type" value="Genomic_DNA"/>
</dbReference>
<feature type="signal peptide" evidence="1">
    <location>
        <begin position="1"/>
        <end position="17"/>
    </location>
</feature>
<dbReference type="PROSITE" id="PS51257">
    <property type="entry name" value="PROKAR_LIPOPROTEIN"/>
    <property type="match status" value="1"/>
</dbReference>
<keyword evidence="1" id="KW-0732">Signal</keyword>
<evidence type="ECO:0000313" key="3">
    <source>
        <dbReference type="Proteomes" id="UP000019593"/>
    </source>
</evidence>
<organism evidence="2 3">
    <name type="scientific">Roseicyclus elongatus DSM 19469</name>
    <dbReference type="NCBI Taxonomy" id="1294273"/>
    <lineage>
        <taxon>Bacteria</taxon>
        <taxon>Pseudomonadati</taxon>
        <taxon>Pseudomonadota</taxon>
        <taxon>Alphaproteobacteria</taxon>
        <taxon>Rhodobacterales</taxon>
        <taxon>Roseobacteraceae</taxon>
        <taxon>Roseicyclus</taxon>
    </lineage>
</organism>
<dbReference type="Proteomes" id="UP000019593">
    <property type="component" value="Chromosome"/>
</dbReference>
<dbReference type="OrthoDB" id="7864639at2"/>
<dbReference type="KEGG" id="red:roselon_00501"/>
<sequence>MAGVTRRAALAPGLAAAAGMAACTPIGGAGTGIASDLPEGSRIVLVRHMDRDNGTLNAMGLQRAQDLVAAIADIPLDDIYTHDLRRNVDSARPLAQARAIEMTLIDLDRAPGSLPGLAAGRSIIWVGNRGNLAEIWNVLSLPGAPPRLGYGDIAVVEAAPARRLTVERRRFGPRPSTD</sequence>
<dbReference type="InterPro" id="IPR029033">
    <property type="entry name" value="His_PPase_superfam"/>
</dbReference>
<reference evidence="2 3" key="1">
    <citation type="submission" date="2013-03" db="EMBL/GenBank/DDBJ databases">
        <authorList>
            <person name="Fiebig A."/>
            <person name="Goeker M."/>
            <person name="Klenk H.-P.P."/>
        </authorList>
    </citation>
    <scope>NUCLEOTIDE SEQUENCE [LARGE SCALE GENOMIC DNA]</scope>
    <source>
        <strain evidence="3">DSM 19469</strain>
    </source>
</reference>
<evidence type="ECO:0000313" key="2">
    <source>
        <dbReference type="EMBL" id="AHM02942.1"/>
    </source>
</evidence>
<dbReference type="RefSeq" id="WP_025310843.1">
    <property type="nucleotide sequence ID" value="NZ_CP004372.1"/>
</dbReference>
<dbReference type="AlphaFoldDB" id="W8RYN0"/>
<protein>
    <recommendedName>
        <fullName evidence="4">Phosphoglycerate mutase family protein</fullName>
    </recommendedName>
</protein>
<dbReference type="HOGENOM" id="CLU_1642509_0_0_5"/>
<accession>W8RYN0</accession>